<sequence>MVVELGEAVFHALAHEGQVGRVGHAFHAAGDHHVGRTDGEHVVGEHHGAHARAAHLGQSDGPGGLRQASFQCSLPRRRLALPRHQAIAHQHFVDGLGPDARPLHCGGDGRCAQFPCGDGGEIAEQPADGGARGGNNHDRVGLHVASSSEWGVCGSTLASFDASWARKRRDTS</sequence>
<gene>
    <name evidence="1" type="ORF">GALL_476980</name>
</gene>
<comment type="caution">
    <text evidence="1">The sequence shown here is derived from an EMBL/GenBank/DDBJ whole genome shotgun (WGS) entry which is preliminary data.</text>
</comment>
<dbReference type="EMBL" id="MLJW01004081">
    <property type="protein sequence ID" value="OIQ70686.1"/>
    <property type="molecule type" value="Genomic_DNA"/>
</dbReference>
<proteinExistence type="predicted"/>
<dbReference type="AlphaFoldDB" id="A0A1J5PGX1"/>
<reference evidence="1" key="1">
    <citation type="submission" date="2016-10" db="EMBL/GenBank/DDBJ databases">
        <title>Sequence of Gallionella enrichment culture.</title>
        <authorList>
            <person name="Poehlein A."/>
            <person name="Muehling M."/>
            <person name="Daniel R."/>
        </authorList>
    </citation>
    <scope>NUCLEOTIDE SEQUENCE</scope>
</reference>
<protein>
    <submittedName>
        <fullName evidence="1">Uncharacterized protein</fullName>
    </submittedName>
</protein>
<accession>A0A1J5PGX1</accession>
<organism evidence="1">
    <name type="scientific">mine drainage metagenome</name>
    <dbReference type="NCBI Taxonomy" id="410659"/>
    <lineage>
        <taxon>unclassified sequences</taxon>
        <taxon>metagenomes</taxon>
        <taxon>ecological metagenomes</taxon>
    </lineage>
</organism>
<name>A0A1J5PGX1_9ZZZZ</name>
<evidence type="ECO:0000313" key="1">
    <source>
        <dbReference type="EMBL" id="OIQ70686.1"/>
    </source>
</evidence>